<dbReference type="InterPro" id="IPR013644">
    <property type="entry name" value="DXP_reductoisomerase_C"/>
</dbReference>
<dbReference type="InterPro" id="IPR003821">
    <property type="entry name" value="DXP_reductoisomerase"/>
</dbReference>
<gene>
    <name evidence="9" type="primary">dxr</name>
    <name evidence="13" type="ORF">bsdtw1_02028</name>
</gene>
<evidence type="ECO:0000256" key="6">
    <source>
        <dbReference type="ARBA" id="ARBA00023211"/>
    </source>
</evidence>
<protein>
    <recommendedName>
        <fullName evidence="9">1-deoxy-D-xylulose 5-phosphate reductoisomerase</fullName>
        <shortName evidence="9">DXP reductoisomerase</shortName>
        <ecNumber evidence="9">1.1.1.267</ecNumber>
    </recommendedName>
    <alternativeName>
        <fullName evidence="9">1-deoxyxylulose-5-phosphate reductoisomerase</fullName>
    </alternativeName>
    <alternativeName>
        <fullName evidence="9">2-C-methyl-D-erythritol 4-phosphate synthase</fullName>
    </alternativeName>
</protein>
<comment type="pathway">
    <text evidence="1 9">Isoprenoid biosynthesis; isopentenyl diphosphate biosynthesis via DXP pathway; isopentenyl diphosphate from 1-deoxy-D-xylulose 5-phosphate: step 1/6.</text>
</comment>
<feature type="binding site" evidence="9">
    <location>
        <position position="126"/>
    </location>
    <ligand>
        <name>NADPH</name>
        <dbReference type="ChEBI" id="CHEBI:57783"/>
    </ligand>
</feature>
<dbReference type="Proteomes" id="UP000580568">
    <property type="component" value="Unassembled WGS sequence"/>
</dbReference>
<dbReference type="Gene3D" id="1.10.1740.10">
    <property type="match status" value="1"/>
</dbReference>
<feature type="domain" description="DXP reductoisomerase C-terminal" evidence="12">
    <location>
        <begin position="261"/>
        <end position="377"/>
    </location>
</feature>
<feature type="binding site" evidence="9">
    <location>
        <position position="12"/>
    </location>
    <ligand>
        <name>NADPH</name>
        <dbReference type="ChEBI" id="CHEBI:57783"/>
    </ligand>
</feature>
<feature type="binding site" evidence="9">
    <location>
        <position position="217"/>
    </location>
    <ligand>
        <name>1-deoxy-D-xylulose 5-phosphate</name>
        <dbReference type="ChEBI" id="CHEBI:57792"/>
    </ligand>
</feature>
<feature type="binding site" evidence="9">
    <location>
        <position position="152"/>
    </location>
    <ligand>
        <name>1-deoxy-D-xylulose 5-phosphate</name>
        <dbReference type="ChEBI" id="CHEBI:57792"/>
    </ligand>
</feature>
<dbReference type="SUPFAM" id="SSF55347">
    <property type="entry name" value="Glyceraldehyde-3-phosphate dehydrogenase-like, C-terminal domain"/>
    <property type="match status" value="1"/>
</dbReference>
<feature type="binding site" evidence="9">
    <location>
        <position position="151"/>
    </location>
    <ligand>
        <name>1-deoxy-D-xylulose 5-phosphate</name>
        <dbReference type="ChEBI" id="CHEBI:57792"/>
    </ligand>
</feature>
<comment type="caution">
    <text evidence="13">The sequence shown here is derived from an EMBL/GenBank/DDBJ whole genome shotgun (WGS) entry which is preliminary data.</text>
</comment>
<keyword evidence="3 9" id="KW-0479">Metal-binding</keyword>
<dbReference type="EMBL" id="BLZR01000001">
    <property type="protein sequence ID" value="GFP75935.1"/>
    <property type="molecule type" value="Genomic_DNA"/>
</dbReference>
<proteinExistence type="inferred from homology"/>
<keyword evidence="14" id="KW-1185">Reference proteome</keyword>
<comment type="function">
    <text evidence="9">Catalyzes the NADPH-dependent rearrangement and reduction of 1-deoxy-D-xylulose-5-phosphate (DXP) to 2-C-methyl-D-erythritol 4-phosphate (MEP).</text>
</comment>
<reference evidence="13 14" key="1">
    <citation type="submission" date="2020-07" db="EMBL/GenBank/DDBJ databases">
        <title>A new beta-1,3-glucan-decomposing anaerobic bacterium isolated from anoxic soil subjected to biological soil disinfestation.</title>
        <authorList>
            <person name="Ueki A."/>
            <person name="Tonouchi A."/>
        </authorList>
    </citation>
    <scope>NUCLEOTIDE SEQUENCE [LARGE SCALE GENOMIC DNA]</scope>
    <source>
        <strain evidence="13 14">TW1</strain>
    </source>
</reference>
<dbReference type="GO" id="GO:0016853">
    <property type="term" value="F:isomerase activity"/>
    <property type="evidence" value="ECO:0007669"/>
    <property type="project" value="UniProtKB-KW"/>
</dbReference>
<dbReference type="InterPro" id="IPR013512">
    <property type="entry name" value="DXP_reductoisomerase_N"/>
</dbReference>
<evidence type="ECO:0000259" key="10">
    <source>
        <dbReference type="Pfam" id="PF02670"/>
    </source>
</evidence>
<sequence>MKNIAILGATGSIGTQTLDVLRFHKDDFNLIGISAHRSTQSIMNIIDEFLPKTVAMTDFEAYNIILDYCTKKGYDIEVNFGIEGLNKVATRREVDIVVTSVVGMVGLEPTLNAIWAGKTIALANKETLVVAGELVMSEAKKNNVTILPVDSEHSAIFQSLQGNKMNKIDKILLTASGGPFRGKKIDDLSAVTLEDALKHPNWSMGPKITIDSSTLMNKGLEVIEAHWLFNCDYDKIEVVVHPQSVIHSMVQYEDGAVIAQLGTPDMKLPIQYALNYPSRKSNIGGTLDFKTLRTLTFETPDLQTFKCLDLAFKAGKLGKLMPCILNAANEACVSLFLNNRIEFLQIGDVVEECMNKFDYNKEVTLENVKSIDKEVRDYVFKKYE</sequence>
<dbReference type="Pfam" id="PF02670">
    <property type="entry name" value="DXP_reductoisom"/>
    <property type="match status" value="1"/>
</dbReference>
<evidence type="ECO:0000259" key="11">
    <source>
        <dbReference type="Pfam" id="PF08436"/>
    </source>
</evidence>
<evidence type="ECO:0000256" key="3">
    <source>
        <dbReference type="ARBA" id="ARBA00022723"/>
    </source>
</evidence>
<feature type="binding site" evidence="9">
    <location>
        <position position="199"/>
    </location>
    <ligand>
        <name>1-deoxy-D-xylulose 5-phosphate</name>
        <dbReference type="ChEBI" id="CHEBI:57792"/>
    </ligand>
</feature>
<feature type="domain" description="1-deoxy-D-xylulose 5-phosphate reductoisomerase C-terminal" evidence="11">
    <location>
        <begin position="146"/>
        <end position="229"/>
    </location>
</feature>
<dbReference type="GO" id="GO:0051484">
    <property type="term" value="P:isopentenyl diphosphate biosynthetic process, methylerythritol 4-phosphate pathway involved in terpenoid biosynthetic process"/>
    <property type="evidence" value="ECO:0007669"/>
    <property type="project" value="UniProtKB-ARBA"/>
</dbReference>
<keyword evidence="4 9" id="KW-0521">NADP</keyword>
<dbReference type="SUPFAM" id="SSF51735">
    <property type="entry name" value="NAD(P)-binding Rossmann-fold domains"/>
    <property type="match status" value="1"/>
</dbReference>
<dbReference type="GO" id="GO:0030604">
    <property type="term" value="F:1-deoxy-D-xylulose-5-phosphate reductoisomerase activity"/>
    <property type="evidence" value="ECO:0007669"/>
    <property type="project" value="UniProtKB-UniRule"/>
</dbReference>
<dbReference type="EC" id="1.1.1.267" evidence="9"/>
<feature type="binding site" evidence="9">
    <location>
        <position position="221"/>
    </location>
    <ligand>
        <name>1-deoxy-D-xylulose 5-phosphate</name>
        <dbReference type="ChEBI" id="CHEBI:57792"/>
    </ligand>
</feature>
<dbReference type="InterPro" id="IPR036291">
    <property type="entry name" value="NAD(P)-bd_dom_sf"/>
</dbReference>
<dbReference type="AlphaFoldDB" id="A0A6V8SHG4"/>
<keyword evidence="13" id="KW-0413">Isomerase</keyword>
<keyword evidence="9" id="KW-0460">Magnesium</keyword>
<dbReference type="GO" id="GO:0030145">
    <property type="term" value="F:manganese ion binding"/>
    <property type="evidence" value="ECO:0007669"/>
    <property type="project" value="TreeGrafter"/>
</dbReference>
<feature type="binding site" evidence="9">
    <location>
        <position position="124"/>
    </location>
    <ligand>
        <name>NADPH</name>
        <dbReference type="ChEBI" id="CHEBI:57783"/>
    </ligand>
</feature>
<dbReference type="Pfam" id="PF08436">
    <property type="entry name" value="DXP_redisom_C"/>
    <property type="match status" value="1"/>
</dbReference>
<evidence type="ECO:0000256" key="2">
    <source>
        <dbReference type="ARBA" id="ARBA00006825"/>
    </source>
</evidence>
<feature type="binding site" evidence="9">
    <location>
        <position position="176"/>
    </location>
    <ligand>
        <name>1-deoxy-D-xylulose 5-phosphate</name>
        <dbReference type="ChEBI" id="CHEBI:57792"/>
    </ligand>
</feature>
<feature type="binding site" evidence="9">
    <location>
        <position position="11"/>
    </location>
    <ligand>
        <name>NADPH</name>
        <dbReference type="ChEBI" id="CHEBI:57783"/>
    </ligand>
</feature>
<feature type="binding site" evidence="9">
    <location>
        <position position="125"/>
    </location>
    <ligand>
        <name>1-deoxy-D-xylulose 5-phosphate</name>
        <dbReference type="ChEBI" id="CHEBI:57792"/>
    </ligand>
</feature>
<accession>A0A6V8SHG4</accession>
<dbReference type="GO" id="GO:0070402">
    <property type="term" value="F:NADPH binding"/>
    <property type="evidence" value="ECO:0007669"/>
    <property type="project" value="InterPro"/>
</dbReference>
<name>A0A6V8SHG4_9CLOT</name>
<feature type="binding site" evidence="9">
    <location>
        <position position="152"/>
    </location>
    <ligand>
        <name>Mn(2+)</name>
        <dbReference type="ChEBI" id="CHEBI:29035"/>
    </ligand>
</feature>
<evidence type="ECO:0000313" key="14">
    <source>
        <dbReference type="Proteomes" id="UP000580568"/>
    </source>
</evidence>
<dbReference type="NCBIfam" id="TIGR00243">
    <property type="entry name" value="Dxr"/>
    <property type="match status" value="1"/>
</dbReference>
<dbReference type="RefSeq" id="WP_183277403.1">
    <property type="nucleotide sequence ID" value="NZ_BLZR01000001.1"/>
</dbReference>
<organism evidence="13 14">
    <name type="scientific">Clostridium fungisolvens</name>
    <dbReference type="NCBI Taxonomy" id="1604897"/>
    <lineage>
        <taxon>Bacteria</taxon>
        <taxon>Bacillati</taxon>
        <taxon>Bacillota</taxon>
        <taxon>Clostridia</taxon>
        <taxon>Eubacteriales</taxon>
        <taxon>Clostridiaceae</taxon>
        <taxon>Clostridium</taxon>
    </lineage>
</organism>
<dbReference type="PANTHER" id="PTHR30525:SF0">
    <property type="entry name" value="1-DEOXY-D-XYLULOSE 5-PHOSPHATE REDUCTOISOMERASE, CHLOROPLASTIC"/>
    <property type="match status" value="1"/>
</dbReference>
<feature type="binding site" evidence="9">
    <location>
        <position position="37"/>
    </location>
    <ligand>
        <name>NADPH</name>
        <dbReference type="ChEBI" id="CHEBI:57783"/>
    </ligand>
</feature>
<comment type="cofactor">
    <cofactor evidence="9">
        <name>Mg(2+)</name>
        <dbReference type="ChEBI" id="CHEBI:18420"/>
    </cofactor>
    <cofactor evidence="9">
        <name>Mn(2+)</name>
        <dbReference type="ChEBI" id="CHEBI:29035"/>
    </cofactor>
</comment>
<dbReference type="NCBIfam" id="NF009114">
    <property type="entry name" value="PRK12464.1"/>
    <property type="match status" value="1"/>
</dbReference>
<dbReference type="InterPro" id="IPR026877">
    <property type="entry name" value="DXPR_C"/>
</dbReference>
<dbReference type="Pfam" id="PF13288">
    <property type="entry name" value="DXPR_C"/>
    <property type="match status" value="1"/>
</dbReference>
<comment type="catalytic activity">
    <reaction evidence="8">
        <text>2-C-methyl-D-erythritol 4-phosphate + NADP(+) = 1-deoxy-D-xylulose 5-phosphate + NADPH + H(+)</text>
        <dbReference type="Rhea" id="RHEA:13717"/>
        <dbReference type="ChEBI" id="CHEBI:15378"/>
        <dbReference type="ChEBI" id="CHEBI:57783"/>
        <dbReference type="ChEBI" id="CHEBI:57792"/>
        <dbReference type="ChEBI" id="CHEBI:58262"/>
        <dbReference type="ChEBI" id="CHEBI:58349"/>
        <dbReference type="EC" id="1.1.1.267"/>
    </reaction>
    <physiologicalReaction direction="right-to-left" evidence="8">
        <dbReference type="Rhea" id="RHEA:13719"/>
    </physiologicalReaction>
</comment>
<feature type="binding site" evidence="9">
    <location>
        <position position="10"/>
    </location>
    <ligand>
        <name>NADPH</name>
        <dbReference type="ChEBI" id="CHEBI:57783"/>
    </ligand>
</feature>
<dbReference type="UniPathway" id="UPA00056">
    <property type="reaction ID" value="UER00092"/>
</dbReference>
<keyword evidence="6 9" id="KW-0464">Manganese</keyword>
<dbReference type="InterPro" id="IPR036169">
    <property type="entry name" value="DXPR_C_sf"/>
</dbReference>
<keyword evidence="5 9" id="KW-0560">Oxidoreductase</keyword>
<evidence type="ECO:0000313" key="13">
    <source>
        <dbReference type="EMBL" id="GFP75935.1"/>
    </source>
</evidence>
<feature type="binding site" evidence="9">
    <location>
        <position position="13"/>
    </location>
    <ligand>
        <name>NADPH</name>
        <dbReference type="ChEBI" id="CHEBI:57783"/>
    </ligand>
</feature>
<feature type="binding site" evidence="9">
    <location>
        <position position="205"/>
    </location>
    <ligand>
        <name>NADPH</name>
        <dbReference type="ChEBI" id="CHEBI:57783"/>
    </ligand>
</feature>
<evidence type="ECO:0000256" key="8">
    <source>
        <dbReference type="ARBA" id="ARBA00048543"/>
    </source>
</evidence>
<evidence type="ECO:0000256" key="7">
    <source>
        <dbReference type="ARBA" id="ARBA00023229"/>
    </source>
</evidence>
<feature type="binding site" evidence="9">
    <location>
        <position position="212"/>
    </location>
    <ligand>
        <name>1-deoxy-D-xylulose 5-phosphate</name>
        <dbReference type="ChEBI" id="CHEBI:57792"/>
    </ligand>
</feature>
<dbReference type="PIRSF" id="PIRSF006205">
    <property type="entry name" value="Dxp_reductismrs"/>
    <property type="match status" value="1"/>
</dbReference>
<evidence type="ECO:0000256" key="5">
    <source>
        <dbReference type="ARBA" id="ARBA00023002"/>
    </source>
</evidence>
<dbReference type="FunFam" id="3.40.50.720:FF:000045">
    <property type="entry name" value="1-deoxy-D-xylulose 5-phosphate reductoisomerase"/>
    <property type="match status" value="1"/>
</dbReference>
<evidence type="ECO:0000256" key="4">
    <source>
        <dbReference type="ARBA" id="ARBA00022857"/>
    </source>
</evidence>
<comment type="caution">
    <text evidence="9">Lacks conserved residue(s) required for the propagation of feature annotation.</text>
</comment>
<evidence type="ECO:0000259" key="12">
    <source>
        <dbReference type="Pfam" id="PF13288"/>
    </source>
</evidence>
<evidence type="ECO:0000256" key="1">
    <source>
        <dbReference type="ARBA" id="ARBA00005094"/>
    </source>
</evidence>
<feature type="binding site" evidence="9">
    <location>
        <position position="150"/>
    </location>
    <ligand>
        <name>Mn(2+)</name>
        <dbReference type="ChEBI" id="CHEBI:29035"/>
    </ligand>
</feature>
<dbReference type="Gene3D" id="3.40.50.720">
    <property type="entry name" value="NAD(P)-binding Rossmann-like Domain"/>
    <property type="match status" value="1"/>
</dbReference>
<keyword evidence="7 9" id="KW-0414">Isoprene biosynthesis</keyword>
<dbReference type="HAMAP" id="MF_00183">
    <property type="entry name" value="DXP_reductoisom"/>
    <property type="match status" value="1"/>
</dbReference>
<feature type="domain" description="1-deoxy-D-xylulose 5-phosphate reductoisomerase N-terminal" evidence="10">
    <location>
        <begin position="4"/>
        <end position="132"/>
    </location>
</feature>
<comment type="similarity">
    <text evidence="2 9">Belongs to the DXR family.</text>
</comment>
<dbReference type="SUPFAM" id="SSF69055">
    <property type="entry name" value="1-deoxy-D-xylulose-5-phosphate reductoisomerase, C-terminal domain"/>
    <property type="match status" value="1"/>
</dbReference>
<feature type="binding site" evidence="9">
    <location>
        <position position="218"/>
    </location>
    <ligand>
        <name>1-deoxy-D-xylulose 5-phosphate</name>
        <dbReference type="ChEBI" id="CHEBI:57792"/>
    </ligand>
</feature>
<feature type="binding site" evidence="9">
    <location>
        <position position="221"/>
    </location>
    <ligand>
        <name>Mn(2+)</name>
        <dbReference type="ChEBI" id="CHEBI:29035"/>
    </ligand>
</feature>
<dbReference type="PANTHER" id="PTHR30525">
    <property type="entry name" value="1-DEOXY-D-XYLULOSE 5-PHOSPHATE REDUCTOISOMERASE"/>
    <property type="match status" value="1"/>
</dbReference>
<evidence type="ECO:0000256" key="9">
    <source>
        <dbReference type="HAMAP-Rule" id="MF_00183"/>
    </source>
</evidence>